<evidence type="ECO:0000256" key="12">
    <source>
        <dbReference type="ARBA" id="ARBA00023285"/>
    </source>
</evidence>
<evidence type="ECO:0000313" key="16">
    <source>
        <dbReference type="Proteomes" id="UP000184035"/>
    </source>
</evidence>
<feature type="transmembrane region" description="Helical" evidence="14">
    <location>
        <begin position="165"/>
        <end position="191"/>
    </location>
</feature>
<dbReference type="FunFam" id="1.10.1760.20:FF:000001">
    <property type="entry name" value="Cobalt transport protein CbiM"/>
    <property type="match status" value="1"/>
</dbReference>
<feature type="transmembrane region" description="Helical" evidence="14">
    <location>
        <begin position="137"/>
        <end position="159"/>
    </location>
</feature>
<evidence type="ECO:0000256" key="6">
    <source>
        <dbReference type="ARBA" id="ARBA00022573"/>
    </source>
</evidence>
<reference evidence="15 16" key="1">
    <citation type="submission" date="2016-11" db="EMBL/GenBank/DDBJ databases">
        <authorList>
            <person name="Jaros S."/>
            <person name="Januszkiewicz K."/>
            <person name="Wedrychowicz H."/>
        </authorList>
    </citation>
    <scope>NUCLEOTIDE SEQUENCE [LARGE SCALE GENOMIC DNA]</scope>
    <source>
        <strain evidence="15 16">DSM 2631</strain>
    </source>
</reference>
<keyword evidence="7 14" id="KW-0812">Transmembrane</keyword>
<dbReference type="EMBL" id="FQVM01000031">
    <property type="protein sequence ID" value="SHF08579.1"/>
    <property type="molecule type" value="Genomic_DNA"/>
</dbReference>
<keyword evidence="11 14" id="KW-0472">Membrane</keyword>
<comment type="subcellular location">
    <subcellularLocation>
        <location evidence="1">Cell inner membrane</location>
        <topology evidence="1">Multi-pass membrane protein</topology>
    </subcellularLocation>
    <subcellularLocation>
        <location evidence="14">Cell membrane</location>
        <topology evidence="14">Multi-pass membrane protein</topology>
    </subcellularLocation>
</comment>
<keyword evidence="3 14" id="KW-0171">Cobalt transport</keyword>
<dbReference type="GO" id="GO:0043190">
    <property type="term" value="C:ATP-binding cassette (ABC) transporter complex"/>
    <property type="evidence" value="ECO:0007669"/>
    <property type="project" value="InterPro"/>
</dbReference>
<evidence type="ECO:0000256" key="11">
    <source>
        <dbReference type="ARBA" id="ARBA00023136"/>
    </source>
</evidence>
<feature type="transmembrane region" description="Helical" evidence="14">
    <location>
        <begin position="39"/>
        <end position="60"/>
    </location>
</feature>
<evidence type="ECO:0000256" key="4">
    <source>
        <dbReference type="ARBA" id="ARBA00022448"/>
    </source>
</evidence>
<dbReference type="PANTHER" id="PTHR43627">
    <property type="match status" value="1"/>
</dbReference>
<evidence type="ECO:0000256" key="7">
    <source>
        <dbReference type="ARBA" id="ARBA00022692"/>
    </source>
</evidence>
<evidence type="ECO:0000256" key="14">
    <source>
        <dbReference type="HAMAP-Rule" id="MF_01462"/>
    </source>
</evidence>
<dbReference type="NCBIfam" id="TIGR00123">
    <property type="entry name" value="cbiM"/>
    <property type="match status" value="1"/>
</dbReference>
<gene>
    <name evidence="14" type="primary">cbiM</name>
    <name evidence="15" type="ORF">SAMN05443638_13118</name>
</gene>
<dbReference type="InterPro" id="IPR018024">
    <property type="entry name" value="CbiM"/>
</dbReference>
<feature type="transmembrane region" description="Helical" evidence="14">
    <location>
        <begin position="102"/>
        <end position="130"/>
    </location>
</feature>
<name>A0A1M4YRT3_9CLOT</name>
<comment type="similarity">
    <text evidence="13 14">Belongs to the CbiM family.</text>
</comment>
<accession>A0A1M4YRT3</accession>
<feature type="transmembrane region" description="Helical" evidence="14">
    <location>
        <begin position="203"/>
        <end position="228"/>
    </location>
</feature>
<dbReference type="GO" id="GO:0015087">
    <property type="term" value="F:cobalt ion transmembrane transporter activity"/>
    <property type="evidence" value="ECO:0007669"/>
    <property type="project" value="UniProtKB-UniRule"/>
</dbReference>
<proteinExistence type="inferred from homology"/>
<dbReference type="InterPro" id="IPR002751">
    <property type="entry name" value="CbiM/NikMN"/>
</dbReference>
<dbReference type="AlphaFoldDB" id="A0A1M4YRT3"/>
<sequence>MKKFLATKNILATVALTILFAIYPKVAYGMHIAEGFLPAKWCIFYFVLIIPFFIVGIKSIRKKTSNNKELKMLLALVAAYVFVLSAMKLPSVSGSSSHPTGVGLGAIIFGPTTMCVVSVVVLLFQALLLAHGGLTTLGANTFSMGIVGPFVSFGIYQLLKKKNKTLAIFLSAALGDLFTYVATSIQLALVFPDKSGGVLASATSFLGIFAVTQIPLAIVEGILTVIIFDFISKHCKNELKLLGEDF</sequence>
<keyword evidence="12 14" id="KW-0170">Cobalt</keyword>
<dbReference type="STRING" id="1533.SAMN05443638_13118"/>
<evidence type="ECO:0000313" key="15">
    <source>
        <dbReference type="EMBL" id="SHF08579.1"/>
    </source>
</evidence>
<evidence type="ECO:0000256" key="13">
    <source>
        <dbReference type="ARBA" id="ARBA00060918"/>
    </source>
</evidence>
<dbReference type="GO" id="GO:0009236">
    <property type="term" value="P:cobalamin biosynthetic process"/>
    <property type="evidence" value="ECO:0007669"/>
    <property type="project" value="UniProtKB-UniRule"/>
</dbReference>
<dbReference type="NCBIfam" id="NF006184">
    <property type="entry name" value="PRK08319.1"/>
    <property type="match status" value="1"/>
</dbReference>
<dbReference type="HAMAP" id="MF_01462">
    <property type="entry name" value="CbiM"/>
    <property type="match status" value="1"/>
</dbReference>
<protein>
    <recommendedName>
        <fullName evidence="14">Cobalt transport protein CbiM</fullName>
    </recommendedName>
    <alternativeName>
        <fullName evidence="14">Energy-coupling factor transporter probable substrate-capture protein CbiM</fullName>
        <shortName evidence="14">ECF transporter S component CbiM</shortName>
    </alternativeName>
</protein>
<dbReference type="PANTHER" id="PTHR43627:SF1">
    <property type="entry name" value="COBALT TRANSPORT PROTEIN CBIM"/>
    <property type="match status" value="1"/>
</dbReference>
<keyword evidence="8" id="KW-0732">Signal</keyword>
<dbReference type="RefSeq" id="WP_072897422.1">
    <property type="nucleotide sequence ID" value="NZ_FQVM01000031.1"/>
</dbReference>
<evidence type="ECO:0000256" key="1">
    <source>
        <dbReference type="ARBA" id="ARBA00004429"/>
    </source>
</evidence>
<organism evidence="15 16">
    <name type="scientific">Clostridium fallax</name>
    <dbReference type="NCBI Taxonomy" id="1533"/>
    <lineage>
        <taxon>Bacteria</taxon>
        <taxon>Bacillati</taxon>
        <taxon>Bacillota</taxon>
        <taxon>Clostridia</taxon>
        <taxon>Eubacteriales</taxon>
        <taxon>Clostridiaceae</taxon>
        <taxon>Clostridium</taxon>
    </lineage>
</organism>
<keyword evidence="9 14" id="KW-1133">Transmembrane helix</keyword>
<evidence type="ECO:0000256" key="3">
    <source>
        <dbReference type="ARBA" id="ARBA00022426"/>
    </source>
</evidence>
<keyword evidence="5 14" id="KW-1003">Cell membrane</keyword>
<keyword evidence="16" id="KW-1185">Reference proteome</keyword>
<keyword evidence="4 14" id="KW-0813">Transport</keyword>
<evidence type="ECO:0000256" key="10">
    <source>
        <dbReference type="ARBA" id="ARBA00023065"/>
    </source>
</evidence>
<dbReference type="Gene3D" id="1.10.1760.20">
    <property type="match status" value="1"/>
</dbReference>
<feature type="transmembrane region" description="Helical" evidence="14">
    <location>
        <begin position="72"/>
        <end position="90"/>
    </location>
</feature>
<evidence type="ECO:0000256" key="5">
    <source>
        <dbReference type="ARBA" id="ARBA00022475"/>
    </source>
</evidence>
<dbReference type="UniPathway" id="UPA00148"/>
<comment type="function">
    <text evidence="14">Part of the energy-coupling factor (ECF) transporter complex CbiMNOQ involved in cobalt import.</text>
</comment>
<keyword evidence="10 14" id="KW-0406">Ion transport</keyword>
<keyword evidence="6 14" id="KW-0169">Cobalamin biosynthesis</keyword>
<comment type="subunit">
    <text evidence="14">Forms an energy-coupling factor (ECF) transporter complex composed of an ATP-binding protein (A component, CbiO), a transmembrane protein (T component, CbiQ) and 2 possible substrate-capture proteins (S components, CbiM and CbiN) of unknown stoichimetry.</text>
</comment>
<evidence type="ECO:0000256" key="9">
    <source>
        <dbReference type="ARBA" id="ARBA00022989"/>
    </source>
</evidence>
<evidence type="ECO:0000256" key="2">
    <source>
        <dbReference type="ARBA" id="ARBA00004953"/>
    </source>
</evidence>
<dbReference type="Proteomes" id="UP000184035">
    <property type="component" value="Unassembled WGS sequence"/>
</dbReference>
<evidence type="ECO:0000256" key="8">
    <source>
        <dbReference type="ARBA" id="ARBA00022729"/>
    </source>
</evidence>
<comment type="pathway">
    <text evidence="2 14">Cofactor biosynthesis; adenosylcobalamin biosynthesis.</text>
</comment>
<dbReference type="Pfam" id="PF01891">
    <property type="entry name" value="CbiM"/>
    <property type="match status" value="1"/>
</dbReference>